<dbReference type="CDD" id="cd13401">
    <property type="entry name" value="Slt70-like"/>
    <property type="match status" value="1"/>
</dbReference>
<organism evidence="3 4">
    <name type="scientific">Erythrobacter ani</name>
    <dbReference type="NCBI Taxonomy" id="2827235"/>
    <lineage>
        <taxon>Bacteria</taxon>
        <taxon>Pseudomonadati</taxon>
        <taxon>Pseudomonadota</taxon>
        <taxon>Alphaproteobacteria</taxon>
        <taxon>Sphingomonadales</taxon>
        <taxon>Erythrobacteraceae</taxon>
        <taxon>Erythrobacter/Porphyrobacter group</taxon>
        <taxon>Erythrobacter</taxon>
    </lineage>
</organism>
<feature type="domain" description="Transglycosylase SLT" evidence="2">
    <location>
        <begin position="497"/>
        <end position="597"/>
    </location>
</feature>
<feature type="signal peptide" evidence="1">
    <location>
        <begin position="1"/>
        <end position="29"/>
    </location>
</feature>
<name>A0ABS6SPL8_9SPHN</name>
<dbReference type="PANTHER" id="PTHR37423:SF2">
    <property type="entry name" value="MEMBRANE-BOUND LYTIC MUREIN TRANSGLYCOSYLASE C"/>
    <property type="match status" value="1"/>
</dbReference>
<evidence type="ECO:0000259" key="2">
    <source>
        <dbReference type="Pfam" id="PF01464"/>
    </source>
</evidence>
<accession>A0ABS6SPL8</accession>
<keyword evidence="1" id="KW-0732">Signal</keyword>
<feature type="chain" id="PRO_5045876018" evidence="1">
    <location>
        <begin position="30"/>
        <end position="651"/>
    </location>
</feature>
<sequence>MALKFTSSPLALAAVFATGLAAISVPVSAQSSGAIRPANLVAQQPTQISAAITRWERLQADDELRFSDYAGFVLAYPDFPRSEILRIRAENRLNEEAPAQSQLLSFFDAHPPLTNAGKARYAIALGSAQRPEALEVARAAWRGGSMSDPSEVYMLGLFGSQFTDADHAARMDALLWQGNTEAATRQLINIPSADREQALARLALIRGSTPQEAGLSVPASAMRDAGYVYNLLNHYRATGQTNAAIQLLANRQPFATPAIESEAFLDDMLAIAKAASASDTVRITSKIDDLFEPGQDISQGSFRLRDRYTDLMWMGGTNALWRLRDGARAAPLFERYGKAARTPLTRAKGFYWAGRAAREAGMAQEAQSYFEMAAAFPHYYYGQLALDAMGKPMPDFKALPQVQVDAVTRADFEQDSLTRAIRSIAANRRDWRTERRFFQAIGEKAETPEELLLVNNLAAETGLEEMAVVVGMEAGANGLVGFERVGFPTVNVPRVNDWTMVHAIARQESEFDRTRRSHANAIGMMQLLRSTAREEAGILGIQYMSASLTEDPLYNITLGDAHFSRRMDLYGGAYPLAIASYNAGPGRVREWLQLNGDPRRGEIDWVTWIEKIPANFETRYYVMRVIGNAVTYSHMYPEKAGLPRTVDTFLP</sequence>
<evidence type="ECO:0000256" key="1">
    <source>
        <dbReference type="SAM" id="SignalP"/>
    </source>
</evidence>
<dbReference type="PANTHER" id="PTHR37423">
    <property type="entry name" value="SOLUBLE LYTIC MUREIN TRANSGLYCOSYLASE-RELATED"/>
    <property type="match status" value="1"/>
</dbReference>
<dbReference type="Proteomes" id="UP000699975">
    <property type="component" value="Unassembled WGS sequence"/>
</dbReference>
<evidence type="ECO:0000313" key="4">
    <source>
        <dbReference type="Proteomes" id="UP000699975"/>
    </source>
</evidence>
<dbReference type="Pfam" id="PF01464">
    <property type="entry name" value="SLT"/>
    <property type="match status" value="1"/>
</dbReference>
<gene>
    <name evidence="3" type="ORF">KCG45_11370</name>
</gene>
<dbReference type="EMBL" id="JAGSPB010000002">
    <property type="protein sequence ID" value="MBV7266781.1"/>
    <property type="molecule type" value="Genomic_DNA"/>
</dbReference>
<comment type="caution">
    <text evidence="3">The sequence shown here is derived from an EMBL/GenBank/DDBJ whole genome shotgun (WGS) entry which is preliminary data.</text>
</comment>
<protein>
    <submittedName>
        <fullName evidence="3">Lytic transglycosylase domain-containing protein</fullName>
    </submittedName>
</protein>
<proteinExistence type="predicted"/>
<reference evidence="3 4" key="1">
    <citation type="submission" date="2021-04" db="EMBL/GenBank/DDBJ databases">
        <authorList>
            <person name="Pira H."/>
            <person name="Risdian C."/>
            <person name="Wink J."/>
        </authorList>
    </citation>
    <scope>NUCLEOTIDE SEQUENCE [LARGE SCALE GENOMIC DNA]</scope>
    <source>
        <strain evidence="3 4">WH131</strain>
    </source>
</reference>
<keyword evidence="4" id="KW-1185">Reference proteome</keyword>
<dbReference type="InterPro" id="IPR008258">
    <property type="entry name" value="Transglycosylase_SLT_dom_1"/>
</dbReference>
<evidence type="ECO:0000313" key="3">
    <source>
        <dbReference type="EMBL" id="MBV7266781.1"/>
    </source>
</evidence>